<proteinExistence type="predicted"/>
<keyword evidence="1" id="KW-0472">Membrane</keyword>
<evidence type="ECO:0000256" key="1">
    <source>
        <dbReference type="SAM" id="Phobius"/>
    </source>
</evidence>
<dbReference type="OrthoDB" id="4118836at2759"/>
<dbReference type="GeneID" id="27337762"/>
<dbReference type="RefSeq" id="XP_016231595.1">
    <property type="nucleotide sequence ID" value="XM_016384993.1"/>
</dbReference>
<feature type="transmembrane region" description="Helical" evidence="1">
    <location>
        <begin position="17"/>
        <end position="44"/>
    </location>
</feature>
<protein>
    <submittedName>
        <fullName evidence="2">Uncharacterized protein</fullName>
    </submittedName>
</protein>
<sequence>MDSSIPSTSTIPPVPHLIAYAIAVMLIGVFIGALVIPHTIAAAACFPEPAGKPMNVFFYLFAVRELCLGVALLVS</sequence>
<accession>A0A0D2BJ52</accession>
<dbReference type="HOGENOM" id="CLU_2671070_0_0_1"/>
<gene>
    <name evidence="2" type="ORF">PV08_10679</name>
</gene>
<dbReference type="Proteomes" id="UP000053328">
    <property type="component" value="Unassembled WGS sequence"/>
</dbReference>
<evidence type="ECO:0000313" key="3">
    <source>
        <dbReference type="Proteomes" id="UP000053328"/>
    </source>
</evidence>
<reference evidence="2 3" key="1">
    <citation type="submission" date="2015-01" db="EMBL/GenBank/DDBJ databases">
        <title>The Genome Sequence of Exophiala spinifera CBS89968.</title>
        <authorList>
            <consortium name="The Broad Institute Genomics Platform"/>
            <person name="Cuomo C."/>
            <person name="de Hoog S."/>
            <person name="Gorbushina A."/>
            <person name="Stielow B."/>
            <person name="Teixiera M."/>
            <person name="Abouelleil A."/>
            <person name="Chapman S.B."/>
            <person name="Priest M."/>
            <person name="Young S.K."/>
            <person name="Wortman J."/>
            <person name="Nusbaum C."/>
            <person name="Birren B."/>
        </authorList>
    </citation>
    <scope>NUCLEOTIDE SEQUENCE [LARGE SCALE GENOMIC DNA]</scope>
    <source>
        <strain evidence="2 3">CBS 89968</strain>
    </source>
</reference>
<keyword evidence="1" id="KW-0812">Transmembrane</keyword>
<keyword evidence="3" id="KW-1185">Reference proteome</keyword>
<feature type="transmembrane region" description="Helical" evidence="1">
    <location>
        <begin position="56"/>
        <end position="74"/>
    </location>
</feature>
<evidence type="ECO:0000313" key="2">
    <source>
        <dbReference type="EMBL" id="KIW11379.1"/>
    </source>
</evidence>
<dbReference type="VEuPathDB" id="FungiDB:PV08_10679"/>
<organism evidence="2 3">
    <name type="scientific">Exophiala spinifera</name>
    <dbReference type="NCBI Taxonomy" id="91928"/>
    <lineage>
        <taxon>Eukaryota</taxon>
        <taxon>Fungi</taxon>
        <taxon>Dikarya</taxon>
        <taxon>Ascomycota</taxon>
        <taxon>Pezizomycotina</taxon>
        <taxon>Eurotiomycetes</taxon>
        <taxon>Chaetothyriomycetidae</taxon>
        <taxon>Chaetothyriales</taxon>
        <taxon>Herpotrichiellaceae</taxon>
        <taxon>Exophiala</taxon>
    </lineage>
</organism>
<dbReference type="AlphaFoldDB" id="A0A0D2BJ52"/>
<dbReference type="EMBL" id="KN847499">
    <property type="protein sequence ID" value="KIW11379.1"/>
    <property type="molecule type" value="Genomic_DNA"/>
</dbReference>
<name>A0A0D2BJ52_9EURO</name>
<keyword evidence="1" id="KW-1133">Transmembrane helix</keyword>